<dbReference type="Pfam" id="PF03401">
    <property type="entry name" value="TctC"/>
    <property type="match status" value="1"/>
</dbReference>
<dbReference type="InterPro" id="IPR042100">
    <property type="entry name" value="Bug_dom1"/>
</dbReference>
<dbReference type="Gene3D" id="3.40.190.10">
    <property type="entry name" value="Periplasmic binding protein-like II"/>
    <property type="match status" value="1"/>
</dbReference>
<dbReference type="CDD" id="cd07012">
    <property type="entry name" value="PBP2_Bug_TTT"/>
    <property type="match status" value="1"/>
</dbReference>
<evidence type="ECO:0000256" key="1">
    <source>
        <dbReference type="ARBA" id="ARBA00006987"/>
    </source>
</evidence>
<reference evidence="3 4" key="1">
    <citation type="submission" date="2020-01" db="EMBL/GenBank/DDBJ databases">
        <title>Genome sequencing of strain KACC 21265.</title>
        <authorList>
            <person name="Heo J."/>
            <person name="Kim S.-J."/>
            <person name="Kim J.-S."/>
            <person name="Hong S.-B."/>
            <person name="Kwon S.-W."/>
        </authorList>
    </citation>
    <scope>NUCLEOTIDE SEQUENCE [LARGE SCALE GENOMIC DNA]</scope>
    <source>
        <strain evidence="3 4">KACC 21265</strain>
    </source>
</reference>
<sequence length="321" mass="33180">MHRRTLLRASALAAATSAAGLARAQNYPSRPITLIVPYAAGGNADFVARLFADALGRNIGQAVVVDNKAGGGGAIGAMQVIGSRPDGHTLLFSATSVFSVTPHLVKVGYGLHSARPVCLVSKTPMVLVVRKSSKYKTLADLLQGAKASPGGIPMGYGGLGTPNHLAMLMLEGIAGVQFNGVPYKGSGPMLQDMLAGQIELAADQYSTSRPYIESGDLLPLAVFGQRMAALPDVPSISSIGKEPYDVSTFLGLAAPLATPDAVVATVQKAAAKALEDAGFVASMAKLGAAVQPGQAADYERLLQGENEFIRQMVAAGRIRPE</sequence>
<keyword evidence="2" id="KW-0732">Signal</keyword>
<organism evidence="3 4">
    <name type="scientific">Xylophilus rhododendri</name>
    <dbReference type="NCBI Taxonomy" id="2697032"/>
    <lineage>
        <taxon>Bacteria</taxon>
        <taxon>Pseudomonadati</taxon>
        <taxon>Pseudomonadota</taxon>
        <taxon>Betaproteobacteria</taxon>
        <taxon>Burkholderiales</taxon>
        <taxon>Xylophilus</taxon>
    </lineage>
</organism>
<dbReference type="PANTHER" id="PTHR42928">
    <property type="entry name" value="TRICARBOXYLATE-BINDING PROTEIN"/>
    <property type="match status" value="1"/>
</dbReference>
<dbReference type="PIRSF" id="PIRSF017082">
    <property type="entry name" value="YflP"/>
    <property type="match status" value="1"/>
</dbReference>
<dbReference type="AlphaFoldDB" id="A0A857J2X0"/>
<keyword evidence="4" id="KW-1185">Reference proteome</keyword>
<dbReference type="SUPFAM" id="SSF53850">
    <property type="entry name" value="Periplasmic binding protein-like II"/>
    <property type="match status" value="1"/>
</dbReference>
<dbReference type="Proteomes" id="UP000464787">
    <property type="component" value="Chromosome"/>
</dbReference>
<evidence type="ECO:0000313" key="4">
    <source>
        <dbReference type="Proteomes" id="UP000464787"/>
    </source>
</evidence>
<protein>
    <submittedName>
        <fullName evidence="3">Tripartite tricarboxylate transporter substrate binding protein</fullName>
    </submittedName>
</protein>
<comment type="similarity">
    <text evidence="1">Belongs to the UPF0065 (bug) family.</text>
</comment>
<evidence type="ECO:0000313" key="3">
    <source>
        <dbReference type="EMBL" id="QHI97479.1"/>
    </source>
</evidence>
<dbReference type="InterPro" id="IPR005064">
    <property type="entry name" value="BUG"/>
</dbReference>
<name>A0A857J2X0_9BURK</name>
<feature type="signal peptide" evidence="2">
    <location>
        <begin position="1"/>
        <end position="24"/>
    </location>
</feature>
<dbReference type="KEGG" id="xyk:GT347_05445"/>
<dbReference type="PANTHER" id="PTHR42928:SF5">
    <property type="entry name" value="BLR1237 PROTEIN"/>
    <property type="match status" value="1"/>
</dbReference>
<dbReference type="RefSeq" id="WP_160550997.1">
    <property type="nucleotide sequence ID" value="NZ_CP047650.1"/>
</dbReference>
<evidence type="ECO:0000256" key="2">
    <source>
        <dbReference type="SAM" id="SignalP"/>
    </source>
</evidence>
<gene>
    <name evidence="3" type="ORF">GT347_05445</name>
</gene>
<feature type="chain" id="PRO_5032813030" evidence="2">
    <location>
        <begin position="25"/>
        <end position="321"/>
    </location>
</feature>
<accession>A0A857J2X0</accession>
<proteinExistence type="inferred from homology"/>
<dbReference type="EMBL" id="CP047650">
    <property type="protein sequence ID" value="QHI97479.1"/>
    <property type="molecule type" value="Genomic_DNA"/>
</dbReference>
<dbReference type="Gene3D" id="3.40.190.150">
    <property type="entry name" value="Bordetella uptake gene, domain 1"/>
    <property type="match status" value="1"/>
</dbReference>